<evidence type="ECO:0000313" key="2">
    <source>
        <dbReference type="EMBL" id="MEW2360546.1"/>
    </source>
</evidence>
<organism evidence="2 3">
    <name type="scientific">Streptomyces huasconensis</name>
    <dbReference type="NCBI Taxonomy" id="1854574"/>
    <lineage>
        <taxon>Bacteria</taxon>
        <taxon>Bacillati</taxon>
        <taxon>Actinomycetota</taxon>
        <taxon>Actinomycetes</taxon>
        <taxon>Kitasatosporales</taxon>
        <taxon>Streptomycetaceae</taxon>
        <taxon>Streptomyces</taxon>
    </lineage>
</organism>
<feature type="compositionally biased region" description="Low complexity" evidence="1">
    <location>
        <begin position="58"/>
        <end position="68"/>
    </location>
</feature>
<protein>
    <submittedName>
        <fullName evidence="2">Uncharacterized protein</fullName>
    </submittedName>
</protein>
<name>A0ABV3LNL1_9ACTN</name>
<feature type="region of interest" description="Disordered" evidence="1">
    <location>
        <begin position="58"/>
        <end position="107"/>
    </location>
</feature>
<evidence type="ECO:0000256" key="1">
    <source>
        <dbReference type="SAM" id="MobiDB-lite"/>
    </source>
</evidence>
<gene>
    <name evidence="2" type="ORF">AB0887_01035</name>
</gene>
<dbReference type="EMBL" id="JBEYRS010000001">
    <property type="protein sequence ID" value="MEW2360546.1"/>
    <property type="molecule type" value="Genomic_DNA"/>
</dbReference>
<reference evidence="2 3" key="1">
    <citation type="submission" date="2024-06" db="EMBL/GenBank/DDBJ databases">
        <title>The Natural Products Discovery Center: Release of the First 8490 Sequenced Strains for Exploring Actinobacteria Biosynthetic Diversity.</title>
        <authorList>
            <person name="Kalkreuter E."/>
            <person name="Kautsar S.A."/>
            <person name="Yang D."/>
            <person name="Bader C.D."/>
            <person name="Teijaro C.N."/>
            <person name="Fluegel L."/>
            <person name="Davis C.M."/>
            <person name="Simpson J.R."/>
            <person name="Lauterbach L."/>
            <person name="Steele A.D."/>
            <person name="Gui C."/>
            <person name="Meng S."/>
            <person name="Li G."/>
            <person name="Viehrig K."/>
            <person name="Ye F."/>
            <person name="Su P."/>
            <person name="Kiefer A.F."/>
            <person name="Nichols A."/>
            <person name="Cepeda A.J."/>
            <person name="Yan W."/>
            <person name="Fan B."/>
            <person name="Jiang Y."/>
            <person name="Adhikari A."/>
            <person name="Zheng C.-J."/>
            <person name="Schuster L."/>
            <person name="Cowan T.M."/>
            <person name="Smanski M.J."/>
            <person name="Chevrette M.G."/>
            <person name="De Carvalho L.P.S."/>
            <person name="Shen B."/>
        </authorList>
    </citation>
    <scope>NUCLEOTIDE SEQUENCE [LARGE SCALE GENOMIC DNA]</scope>
    <source>
        <strain evidence="2 3">NPDC047833</strain>
    </source>
</reference>
<proteinExistence type="predicted"/>
<feature type="compositionally biased region" description="Basic residues" evidence="1">
    <location>
        <begin position="73"/>
        <end position="86"/>
    </location>
</feature>
<sequence>MGSKGHRPGPGPQDEPVCKACGQPVGTVIRRRKVLGVFVPVWDPGPCRNARCEACVADASSAGSPSSAERPGGKRFRSRARSRHGWRATALSASDELTLDGSEEKPH</sequence>
<dbReference type="Proteomes" id="UP001553843">
    <property type="component" value="Unassembled WGS sequence"/>
</dbReference>
<accession>A0ABV3LNL1</accession>
<keyword evidence="3" id="KW-1185">Reference proteome</keyword>
<evidence type="ECO:0000313" key="3">
    <source>
        <dbReference type="Proteomes" id="UP001553843"/>
    </source>
</evidence>
<comment type="caution">
    <text evidence="2">The sequence shown here is derived from an EMBL/GenBank/DDBJ whole genome shotgun (WGS) entry which is preliminary data.</text>
</comment>